<dbReference type="PROSITE" id="PS00354">
    <property type="entry name" value="HMGI_Y"/>
    <property type="match status" value="1"/>
</dbReference>
<dbReference type="GO" id="GO:0008307">
    <property type="term" value="F:structural constituent of muscle"/>
    <property type="evidence" value="ECO:0007669"/>
    <property type="project" value="TreeGrafter"/>
</dbReference>
<keyword evidence="6" id="KW-1185">Reference proteome</keyword>
<dbReference type="GO" id="GO:0006355">
    <property type="term" value="P:regulation of DNA-templated transcription"/>
    <property type="evidence" value="ECO:0007669"/>
    <property type="project" value="InterPro"/>
</dbReference>
<name>A0AAE0R7M4_9TELE</name>
<dbReference type="InterPro" id="IPR001101">
    <property type="entry name" value="Plectin_repeat"/>
</dbReference>
<reference evidence="5" key="1">
    <citation type="submission" date="2023-06" db="EMBL/GenBank/DDBJ databases">
        <title>Male Hemibagrus guttatus genome.</title>
        <authorList>
            <person name="Bian C."/>
        </authorList>
    </citation>
    <scope>NUCLEOTIDE SEQUENCE</scope>
    <source>
        <strain evidence="5">Male_cb2023</strain>
        <tissue evidence="5">Muscle</tissue>
    </source>
</reference>
<dbReference type="InterPro" id="IPR043197">
    <property type="entry name" value="Plakin"/>
</dbReference>
<dbReference type="InterPro" id="IPR035915">
    <property type="entry name" value="Plakin_repeat_sf"/>
</dbReference>
<dbReference type="GO" id="GO:0005925">
    <property type="term" value="C:focal adhesion"/>
    <property type="evidence" value="ECO:0007669"/>
    <property type="project" value="TreeGrafter"/>
</dbReference>
<dbReference type="AlphaFoldDB" id="A0AAE0R7M4"/>
<dbReference type="InterPro" id="IPR000637">
    <property type="entry name" value="HMGI/Y_DNA-bd_CS"/>
</dbReference>
<evidence type="ECO:0000256" key="3">
    <source>
        <dbReference type="ARBA" id="ARBA00022737"/>
    </source>
</evidence>
<evidence type="ECO:0000256" key="2">
    <source>
        <dbReference type="ARBA" id="ARBA00022553"/>
    </source>
</evidence>
<dbReference type="EMBL" id="JAUCMX010000005">
    <property type="protein sequence ID" value="KAK3545707.1"/>
    <property type="molecule type" value="Genomic_DNA"/>
</dbReference>
<dbReference type="GO" id="GO:0005200">
    <property type="term" value="F:structural constituent of cytoskeleton"/>
    <property type="evidence" value="ECO:0007669"/>
    <property type="project" value="TreeGrafter"/>
</dbReference>
<dbReference type="PANTHER" id="PTHR23169">
    <property type="entry name" value="ENVOPLAKIN"/>
    <property type="match status" value="1"/>
</dbReference>
<dbReference type="SUPFAM" id="SSF75399">
    <property type="entry name" value="Plakin repeat"/>
    <property type="match status" value="1"/>
</dbReference>
<dbReference type="GO" id="GO:0030506">
    <property type="term" value="F:ankyrin binding"/>
    <property type="evidence" value="ECO:0007669"/>
    <property type="project" value="TreeGrafter"/>
</dbReference>
<dbReference type="GO" id="GO:0042060">
    <property type="term" value="P:wound healing"/>
    <property type="evidence" value="ECO:0007669"/>
    <property type="project" value="TreeGrafter"/>
</dbReference>
<proteinExistence type="predicted"/>
<dbReference type="GO" id="GO:0031581">
    <property type="term" value="P:hemidesmosome assembly"/>
    <property type="evidence" value="ECO:0007669"/>
    <property type="project" value="TreeGrafter"/>
</dbReference>
<dbReference type="Gene3D" id="3.90.1290.10">
    <property type="entry name" value="Plakin repeat"/>
    <property type="match status" value="1"/>
</dbReference>
<evidence type="ECO:0000313" key="6">
    <source>
        <dbReference type="Proteomes" id="UP001274896"/>
    </source>
</evidence>
<dbReference type="GO" id="GO:0005634">
    <property type="term" value="C:nucleus"/>
    <property type="evidence" value="ECO:0007669"/>
    <property type="project" value="UniProtKB-SubCell"/>
</dbReference>
<dbReference type="GO" id="GO:0030056">
    <property type="term" value="C:hemidesmosome"/>
    <property type="evidence" value="ECO:0007669"/>
    <property type="project" value="TreeGrafter"/>
</dbReference>
<dbReference type="Proteomes" id="UP001274896">
    <property type="component" value="Unassembled WGS sequence"/>
</dbReference>
<sequence length="498" mass="56951">MDREIDRRIGAAAAVMRSMSRSVVVKKELSRKAKLSIYQSIYVPTLTYGHELWVMTERVRSRIQVAEMRFLRRVAGRSHRDRVKSSVTREELGVEPLLLHIKRGQLRWLGHLFWMPPGRLPGEVFRACPTGKRPRGRPRTRWRDYVSRLAWERLGVPPEELEEVSGERSGHPCLDCCPRNLAPDKRKTILTQGFAQLDLGVYEEQLNQMEKSPNEVKMSFVYTEDQAQTDMSDTQIDKSHKDFTGKEMTLLDVRASDMRKERHIEQYCSEKIGTVTKDGLDQEFRVENLSKYLKKSSEYTSFIAFVYIEATKERLSIYQTKMKNLITAGTTLQLLEAQAAIGHVIDLSSDGNLTVSEAVKMGVVGPEFKSKLLFAEQAVTGYKDPYLPNGKLSLLQAIKKDIVLESQGIRLLKFQIATGGIIDSENSHRLPVDVAYKCGLFDEKMYRILTDPSSDTKGFFDPNTKKNLTYSQLMEQCITDPKTGHSFLLLKEKKTFCF</sequence>
<evidence type="ECO:0000313" key="5">
    <source>
        <dbReference type="EMBL" id="KAK3545707.1"/>
    </source>
</evidence>
<evidence type="ECO:0000256" key="1">
    <source>
        <dbReference type="ARBA" id="ARBA00004123"/>
    </source>
</evidence>
<dbReference type="Pfam" id="PF00681">
    <property type="entry name" value="Plectin"/>
    <property type="match status" value="2"/>
</dbReference>
<keyword evidence="3" id="KW-0677">Repeat</keyword>
<gene>
    <name evidence="5" type="ORF">QTP70_011363</name>
</gene>
<dbReference type="GO" id="GO:0005882">
    <property type="term" value="C:intermediate filament"/>
    <property type="evidence" value="ECO:0007669"/>
    <property type="project" value="TreeGrafter"/>
</dbReference>
<comment type="caution">
    <text evidence="5">The sequence shown here is derived from an EMBL/GenBank/DDBJ whole genome shotgun (WGS) entry which is preliminary data.</text>
</comment>
<dbReference type="SMART" id="SM00250">
    <property type="entry name" value="PLEC"/>
    <property type="match status" value="5"/>
</dbReference>
<dbReference type="GO" id="GO:0045296">
    <property type="term" value="F:cadherin binding"/>
    <property type="evidence" value="ECO:0007669"/>
    <property type="project" value="TreeGrafter"/>
</dbReference>
<dbReference type="GO" id="GO:0048471">
    <property type="term" value="C:perinuclear region of cytoplasm"/>
    <property type="evidence" value="ECO:0007669"/>
    <property type="project" value="TreeGrafter"/>
</dbReference>
<keyword evidence="4" id="KW-0539">Nucleus</keyword>
<evidence type="ECO:0000256" key="4">
    <source>
        <dbReference type="ARBA" id="ARBA00023242"/>
    </source>
</evidence>
<keyword evidence="2" id="KW-0597">Phosphoprotein</keyword>
<protein>
    <submittedName>
        <fullName evidence="5">Uncharacterized protein</fullName>
    </submittedName>
</protein>
<accession>A0AAE0R7M4</accession>
<dbReference type="PANTHER" id="PTHR23169:SF20">
    <property type="entry name" value="PLECTIN"/>
    <property type="match status" value="1"/>
</dbReference>
<comment type="subcellular location">
    <subcellularLocation>
        <location evidence="1">Nucleus</location>
    </subcellularLocation>
</comment>
<dbReference type="GO" id="GO:0042383">
    <property type="term" value="C:sarcolemma"/>
    <property type="evidence" value="ECO:0007669"/>
    <property type="project" value="TreeGrafter"/>
</dbReference>
<organism evidence="5 6">
    <name type="scientific">Hemibagrus guttatus</name>
    <dbReference type="NCBI Taxonomy" id="175788"/>
    <lineage>
        <taxon>Eukaryota</taxon>
        <taxon>Metazoa</taxon>
        <taxon>Chordata</taxon>
        <taxon>Craniata</taxon>
        <taxon>Vertebrata</taxon>
        <taxon>Euteleostomi</taxon>
        <taxon>Actinopterygii</taxon>
        <taxon>Neopterygii</taxon>
        <taxon>Teleostei</taxon>
        <taxon>Ostariophysi</taxon>
        <taxon>Siluriformes</taxon>
        <taxon>Bagridae</taxon>
        <taxon>Hemibagrus</taxon>
    </lineage>
</organism>
<dbReference type="GO" id="GO:0045104">
    <property type="term" value="P:intermediate filament cytoskeleton organization"/>
    <property type="evidence" value="ECO:0007669"/>
    <property type="project" value="InterPro"/>
</dbReference>